<organism evidence="2 3">
    <name type="scientific">Methanocella arvoryzae (strain DSM 22066 / NBRC 105507 / MRE50)</name>
    <dbReference type="NCBI Taxonomy" id="351160"/>
    <lineage>
        <taxon>Archaea</taxon>
        <taxon>Methanobacteriati</taxon>
        <taxon>Methanobacteriota</taxon>
        <taxon>Stenosarchaea group</taxon>
        <taxon>Methanomicrobia</taxon>
        <taxon>Methanocellales</taxon>
        <taxon>Methanocellaceae</taxon>
        <taxon>Methanocella</taxon>
    </lineage>
</organism>
<accession>Q0W6W8</accession>
<gene>
    <name evidence="2" type="ORF">RCIX442</name>
</gene>
<evidence type="ECO:0000313" key="3">
    <source>
        <dbReference type="Proteomes" id="UP000000663"/>
    </source>
</evidence>
<keyword evidence="3" id="KW-1185">Reference proteome</keyword>
<feature type="region of interest" description="Disordered" evidence="1">
    <location>
        <begin position="26"/>
        <end position="50"/>
    </location>
</feature>
<dbReference type="EMBL" id="AM114193">
    <property type="protein sequence ID" value="CAJ35875.1"/>
    <property type="molecule type" value="Genomic_DNA"/>
</dbReference>
<dbReference type="eggNOG" id="arCOG12323">
    <property type="taxonomic scope" value="Archaea"/>
</dbReference>
<sequence length="243" mass="25713">MKKYAIGFIALVLMAVMLSGCTTTGTPQPVTATPTAGTQPTPTGTTTPEVPAGVTTEDGVTTITGSGDQTVQVQSKEGGYLLRYRFMNDLKIDHKSSAGMSVPLFQSAGAAMDSDGYYTMSRIEHWYSDDTETIEITANGPYIVEMIQLPHGEAASVPQTYTGAGWRAIGPFNLNAGTATIDISIPDLGTAYAASITLDDGTTGNYVSRLEIGTNTVDIPETGAYYVEVNTNKAVEWTVTVTQ</sequence>
<evidence type="ECO:0000313" key="2">
    <source>
        <dbReference type="EMBL" id="CAJ35875.1"/>
    </source>
</evidence>
<dbReference type="RefSeq" id="WP_012036627.1">
    <property type="nucleotide sequence ID" value="NC_009464.1"/>
</dbReference>
<reference evidence="2 3" key="1">
    <citation type="journal article" date="2006" name="Science">
        <title>Genome of rice cluster I archaea -- the key methane producers in the rice rhizosphere.</title>
        <authorList>
            <person name="Erkel C."/>
            <person name="Kube M."/>
            <person name="Reinhardt R."/>
            <person name="Liesack W."/>
        </authorList>
    </citation>
    <scope>NUCLEOTIDE SEQUENCE [LARGE SCALE GENOMIC DNA]</scope>
    <source>
        <strain evidence="3">DSM 22066 / NBRC 105507 / MRE50</strain>
    </source>
</reference>
<dbReference type="PROSITE" id="PS51257">
    <property type="entry name" value="PROKAR_LIPOPROTEIN"/>
    <property type="match status" value="1"/>
</dbReference>
<dbReference type="AlphaFoldDB" id="Q0W6W8"/>
<proteinExistence type="predicted"/>
<dbReference type="KEGG" id="rci:RCIX442"/>
<evidence type="ECO:0000256" key="1">
    <source>
        <dbReference type="SAM" id="MobiDB-lite"/>
    </source>
</evidence>
<protein>
    <submittedName>
        <fullName evidence="2">Uncharacterized protein</fullName>
    </submittedName>
</protein>
<name>Q0W6W8_METAR</name>
<dbReference type="GeneID" id="5142778"/>
<dbReference type="PATRIC" id="fig|351160.9.peg.2362"/>
<dbReference type="Proteomes" id="UP000000663">
    <property type="component" value="Chromosome"/>
</dbReference>